<keyword evidence="4" id="KW-0158">Chromosome</keyword>
<dbReference type="PANTHER" id="PTHR13386:SF1">
    <property type="entry name" value="HISTONE PARYLATION FACTOR 1"/>
    <property type="match status" value="1"/>
</dbReference>
<comment type="similarity">
    <text evidence="3">Belongs to the HPF1 family.</text>
</comment>
<keyword evidence="5" id="KW-0539">Nucleus</keyword>
<dbReference type="AlphaFoldDB" id="A0A6P8IUS8"/>
<keyword evidence="6" id="KW-1185">Reference proteome</keyword>
<dbReference type="GO" id="GO:0005634">
    <property type="term" value="C:nucleus"/>
    <property type="evidence" value="ECO:0007669"/>
    <property type="project" value="UniProtKB-SubCell"/>
</dbReference>
<dbReference type="OrthoDB" id="416496at2759"/>
<protein>
    <submittedName>
        <fullName evidence="7">Histone PARylation factor 1-like</fullName>
    </submittedName>
</protein>
<organism evidence="6 7">
    <name type="scientific">Actinia tenebrosa</name>
    <name type="common">Australian red waratah sea anemone</name>
    <dbReference type="NCBI Taxonomy" id="6105"/>
    <lineage>
        <taxon>Eukaryota</taxon>
        <taxon>Metazoa</taxon>
        <taxon>Cnidaria</taxon>
        <taxon>Anthozoa</taxon>
        <taxon>Hexacorallia</taxon>
        <taxon>Actiniaria</taxon>
        <taxon>Actiniidae</taxon>
        <taxon>Actinia</taxon>
    </lineage>
</organism>
<dbReference type="InterPro" id="IPR019361">
    <property type="entry name" value="HPF1"/>
</dbReference>
<dbReference type="RefSeq" id="XP_031569935.1">
    <property type="nucleotide sequence ID" value="XM_031714075.1"/>
</dbReference>
<reference evidence="7" key="1">
    <citation type="submission" date="2025-08" db="UniProtKB">
        <authorList>
            <consortium name="RefSeq"/>
        </authorList>
    </citation>
    <scope>IDENTIFICATION</scope>
    <source>
        <tissue evidence="7">Tentacle</tissue>
    </source>
</reference>
<dbReference type="FunCoup" id="A0A6P8IUS8">
    <property type="interactions" value="1572"/>
</dbReference>
<evidence type="ECO:0000256" key="1">
    <source>
        <dbReference type="ARBA" id="ARBA00004123"/>
    </source>
</evidence>
<dbReference type="GO" id="GO:0042393">
    <property type="term" value="F:histone binding"/>
    <property type="evidence" value="ECO:0007669"/>
    <property type="project" value="InterPro"/>
</dbReference>
<dbReference type="KEGG" id="aten:116304350"/>
<dbReference type="GO" id="GO:0072572">
    <property type="term" value="F:poly-ADP-D-ribose binding"/>
    <property type="evidence" value="ECO:0007669"/>
    <property type="project" value="TreeGrafter"/>
</dbReference>
<name>A0A6P8IUS8_ACTTE</name>
<evidence type="ECO:0000256" key="4">
    <source>
        <dbReference type="ARBA" id="ARBA00022454"/>
    </source>
</evidence>
<dbReference type="PANTHER" id="PTHR13386">
    <property type="entry name" value="HISTONE PARYLATION FACTOR 1"/>
    <property type="match status" value="1"/>
</dbReference>
<dbReference type="Pfam" id="PF10228">
    <property type="entry name" value="HPF1"/>
    <property type="match status" value="1"/>
</dbReference>
<evidence type="ECO:0000256" key="2">
    <source>
        <dbReference type="ARBA" id="ARBA00004286"/>
    </source>
</evidence>
<evidence type="ECO:0000313" key="7">
    <source>
        <dbReference type="RefSeq" id="XP_031569935.1"/>
    </source>
</evidence>
<sequence>MKDKFKMEMPQDFYDFWEFCKTLDSDKPECALIDTLDLDLVGPFDVLAGKFKNIEESSVVSYHLHWRHYYDPPEFQTVIRACNSDQGYHIGYFRDDPKTLPVFVASNQANVDCEMVIMGENLFSAVSIHLVDVLKKCKVKTKQNSLKKLQSSLTTKAKELKYNLSPLTPNIKARNKKSNSKTFHKAGMVVPVDATEVGYRPLTVTDGELKKILRKISEGKDEKEREKASEELQEIMTYVQFANDECDYGMGLELGLDIFCFGEKRFNNTILQLMPLAYRLLGRDLFAEIIEIHMEHRERKQLSQVKAK</sequence>
<dbReference type="GO" id="GO:0005694">
    <property type="term" value="C:chromosome"/>
    <property type="evidence" value="ECO:0007669"/>
    <property type="project" value="UniProtKB-SubCell"/>
</dbReference>
<evidence type="ECO:0000313" key="6">
    <source>
        <dbReference type="Proteomes" id="UP000515163"/>
    </source>
</evidence>
<dbReference type="GeneID" id="116304350"/>
<dbReference type="InParanoid" id="A0A6P8IUS8"/>
<dbReference type="Proteomes" id="UP000515163">
    <property type="component" value="Unplaced"/>
</dbReference>
<gene>
    <name evidence="7" type="primary">LOC116304350</name>
</gene>
<proteinExistence type="inferred from homology"/>
<dbReference type="GO" id="GO:0006974">
    <property type="term" value="P:DNA damage response"/>
    <property type="evidence" value="ECO:0007669"/>
    <property type="project" value="InterPro"/>
</dbReference>
<comment type="subcellular location">
    <subcellularLocation>
        <location evidence="2">Chromosome</location>
    </subcellularLocation>
    <subcellularLocation>
        <location evidence="1">Nucleus</location>
    </subcellularLocation>
</comment>
<accession>A0A6P8IUS8</accession>
<evidence type="ECO:0000256" key="5">
    <source>
        <dbReference type="ARBA" id="ARBA00023242"/>
    </source>
</evidence>
<evidence type="ECO:0000256" key="3">
    <source>
        <dbReference type="ARBA" id="ARBA00010803"/>
    </source>
</evidence>